<dbReference type="SUPFAM" id="SSF51735">
    <property type="entry name" value="NAD(P)-binding Rossmann-fold domains"/>
    <property type="match status" value="1"/>
</dbReference>
<dbReference type="RefSeq" id="WP_286300642.1">
    <property type="nucleotide sequence ID" value="NZ_AP027728.1"/>
</dbReference>
<evidence type="ECO:0000259" key="2">
    <source>
        <dbReference type="Pfam" id="PF03807"/>
    </source>
</evidence>
<gene>
    <name evidence="3" type="ORF">GCM10025863_27490</name>
</gene>
<dbReference type="PANTHER" id="PTHR14239:SF10">
    <property type="entry name" value="REDUCTASE"/>
    <property type="match status" value="1"/>
</dbReference>
<sequence>MSTITIIGTGGMAAAIAGRASASGHAIQVLSRDTASAQAFADRLAIDATVGVHGTVPAGGLVVLAVPYSVAASVVGAYGDALAGKVIIDITNPYSPEPGALVTPAGSSGAQEITKLLPAGTTVVKAFNTLVGQVLARGGSRDTFVASDDPAAKERVSEFITSLGLRPLDVGGLAMARNLEATGTLLIGLAQNALGHFDFALNVDAG</sequence>
<evidence type="ECO:0000313" key="3">
    <source>
        <dbReference type="EMBL" id="BDZ40135.1"/>
    </source>
</evidence>
<dbReference type="Gene3D" id="3.40.50.720">
    <property type="entry name" value="NAD(P)-binding Rossmann-like Domain"/>
    <property type="match status" value="1"/>
</dbReference>
<feature type="domain" description="Pyrroline-5-carboxylate reductase catalytic N-terminal" evidence="2">
    <location>
        <begin position="3"/>
        <end position="93"/>
    </location>
</feature>
<reference evidence="4" key="1">
    <citation type="journal article" date="2019" name="Int. J. Syst. Evol. Microbiol.">
        <title>The Global Catalogue of Microorganisms (GCM) 10K type strain sequencing project: providing services to taxonomists for standard genome sequencing and annotation.</title>
        <authorList>
            <consortium name="The Broad Institute Genomics Platform"/>
            <consortium name="The Broad Institute Genome Sequencing Center for Infectious Disease"/>
            <person name="Wu L."/>
            <person name="Ma J."/>
        </authorList>
    </citation>
    <scope>NUCLEOTIDE SEQUENCE [LARGE SCALE GENOMIC DNA]</scope>
    <source>
        <strain evidence="4">NBRC 106310</strain>
    </source>
</reference>
<keyword evidence="4" id="KW-1185">Reference proteome</keyword>
<keyword evidence="1" id="KW-0560">Oxidoreductase</keyword>
<accession>A0ABM8FX23</accession>
<name>A0ABM8FX23_9MICO</name>
<evidence type="ECO:0000256" key="1">
    <source>
        <dbReference type="ARBA" id="ARBA00023002"/>
    </source>
</evidence>
<proteinExistence type="predicted"/>
<dbReference type="Proteomes" id="UP001321543">
    <property type="component" value="Chromosome"/>
</dbReference>
<organism evidence="3 4">
    <name type="scientific">Microbacterium suwonense</name>
    <dbReference type="NCBI Taxonomy" id="683047"/>
    <lineage>
        <taxon>Bacteria</taxon>
        <taxon>Bacillati</taxon>
        <taxon>Actinomycetota</taxon>
        <taxon>Actinomycetes</taxon>
        <taxon>Micrococcales</taxon>
        <taxon>Microbacteriaceae</taxon>
        <taxon>Microbacterium</taxon>
    </lineage>
</organism>
<dbReference type="InterPro" id="IPR028939">
    <property type="entry name" value="P5C_Rdtase_cat_N"/>
</dbReference>
<dbReference type="InterPro" id="IPR051267">
    <property type="entry name" value="STEAP_metalloreductase"/>
</dbReference>
<dbReference type="Pfam" id="PF03807">
    <property type="entry name" value="F420_oxidored"/>
    <property type="match status" value="1"/>
</dbReference>
<dbReference type="EMBL" id="AP027728">
    <property type="protein sequence ID" value="BDZ40135.1"/>
    <property type="molecule type" value="Genomic_DNA"/>
</dbReference>
<evidence type="ECO:0000313" key="4">
    <source>
        <dbReference type="Proteomes" id="UP001321543"/>
    </source>
</evidence>
<dbReference type="InterPro" id="IPR036291">
    <property type="entry name" value="NAD(P)-bd_dom_sf"/>
</dbReference>
<protein>
    <submittedName>
        <fullName evidence="3">NADP oxidoreductase</fullName>
    </submittedName>
</protein>
<dbReference type="PANTHER" id="PTHR14239">
    <property type="entry name" value="DUDULIN-RELATED"/>
    <property type="match status" value="1"/>
</dbReference>